<feature type="transmembrane region" description="Helical" evidence="1">
    <location>
        <begin position="78"/>
        <end position="96"/>
    </location>
</feature>
<evidence type="ECO:0008006" key="4">
    <source>
        <dbReference type="Google" id="ProtNLM"/>
    </source>
</evidence>
<keyword evidence="3" id="KW-1185">Reference proteome</keyword>
<comment type="caution">
    <text evidence="2">The sequence shown here is derived from an EMBL/GenBank/DDBJ whole genome shotgun (WGS) entry which is preliminary data.</text>
</comment>
<feature type="transmembrane region" description="Helical" evidence="1">
    <location>
        <begin position="102"/>
        <end position="126"/>
    </location>
</feature>
<keyword evidence="1" id="KW-0812">Transmembrane</keyword>
<organism evidence="2 3">
    <name type="scientific">Actinomycetospora flava</name>
    <dbReference type="NCBI Taxonomy" id="3129232"/>
    <lineage>
        <taxon>Bacteria</taxon>
        <taxon>Bacillati</taxon>
        <taxon>Actinomycetota</taxon>
        <taxon>Actinomycetes</taxon>
        <taxon>Pseudonocardiales</taxon>
        <taxon>Pseudonocardiaceae</taxon>
        <taxon>Actinomycetospora</taxon>
    </lineage>
</organism>
<gene>
    <name evidence="2" type="ORF">WCD58_21195</name>
</gene>
<feature type="transmembrane region" description="Helical" evidence="1">
    <location>
        <begin position="52"/>
        <end position="71"/>
    </location>
</feature>
<evidence type="ECO:0000313" key="2">
    <source>
        <dbReference type="EMBL" id="MEJ2863690.1"/>
    </source>
</evidence>
<dbReference type="Proteomes" id="UP001369736">
    <property type="component" value="Unassembled WGS sequence"/>
</dbReference>
<protein>
    <recommendedName>
        <fullName evidence="4">DUF998 domain-containing protein</fullName>
    </recommendedName>
</protein>
<feature type="transmembrane region" description="Helical" evidence="1">
    <location>
        <begin position="138"/>
        <end position="158"/>
    </location>
</feature>
<feature type="transmembrane region" description="Helical" evidence="1">
    <location>
        <begin position="12"/>
        <end position="32"/>
    </location>
</feature>
<keyword evidence="1" id="KW-0472">Membrane</keyword>
<evidence type="ECO:0000313" key="3">
    <source>
        <dbReference type="Proteomes" id="UP001369736"/>
    </source>
</evidence>
<reference evidence="2 3" key="1">
    <citation type="submission" date="2024-03" db="EMBL/GenBank/DDBJ databases">
        <title>Actinomycetospora sp. OC33-EN07, a novel actinomycete isolated from wild orchid (Aerides multiflora).</title>
        <authorList>
            <person name="Suriyachadkun C."/>
        </authorList>
    </citation>
    <scope>NUCLEOTIDE SEQUENCE [LARGE SCALE GENOMIC DNA]</scope>
    <source>
        <strain evidence="2 3">OC33-EN07</strain>
    </source>
</reference>
<name>A0ABU8M8M1_9PSEU</name>
<keyword evidence="1" id="KW-1133">Transmembrane helix</keyword>
<proteinExistence type="predicted"/>
<dbReference type="RefSeq" id="WP_337705052.1">
    <property type="nucleotide sequence ID" value="NZ_JBBEGM010000009.1"/>
</dbReference>
<sequence length="193" mass="19532">MDTTTVAQRTGWARPAGIVGLVGGLVAVGVGAYELSTLPLEVSTTSGLRNALLHVATIVALAGLAALGAVGTAWWGRLGLGLTILGFVALTVAEVLEPVDPVTAMAIFELAPLVIGPGLVLAGAAVLHARRWSGWRRVVPLAVGAYVLAVFLPVMIAIGTDAAFWTVFIGFELGLAALGLAVAQEASAGSRAT</sequence>
<feature type="transmembrane region" description="Helical" evidence="1">
    <location>
        <begin position="164"/>
        <end position="183"/>
    </location>
</feature>
<dbReference type="EMBL" id="JBBEGM010000009">
    <property type="protein sequence ID" value="MEJ2863690.1"/>
    <property type="molecule type" value="Genomic_DNA"/>
</dbReference>
<accession>A0ABU8M8M1</accession>
<evidence type="ECO:0000256" key="1">
    <source>
        <dbReference type="SAM" id="Phobius"/>
    </source>
</evidence>